<dbReference type="PANTHER" id="PTHR30290:SF9">
    <property type="entry name" value="OLIGOPEPTIDE-BINDING PROTEIN APPA"/>
    <property type="match status" value="1"/>
</dbReference>
<dbReference type="CDD" id="cd08493">
    <property type="entry name" value="PBP2_DppA_like"/>
    <property type="match status" value="1"/>
</dbReference>
<reference evidence="7" key="1">
    <citation type="journal article" date="2019" name="Int. J. Syst. Evol. Microbiol.">
        <title>The Global Catalogue of Microorganisms (GCM) 10K type strain sequencing project: providing services to taxonomists for standard genome sequencing and annotation.</title>
        <authorList>
            <consortium name="The Broad Institute Genomics Platform"/>
            <consortium name="The Broad Institute Genome Sequencing Center for Infectious Disease"/>
            <person name="Wu L."/>
            <person name="Ma J."/>
        </authorList>
    </citation>
    <scope>NUCLEOTIDE SEQUENCE [LARGE SCALE GENOMIC DNA]</scope>
    <source>
        <strain evidence="7">FCH27</strain>
    </source>
</reference>
<dbReference type="Pfam" id="PF00496">
    <property type="entry name" value="SBP_bac_5"/>
    <property type="match status" value="1"/>
</dbReference>
<dbReference type="InterPro" id="IPR030678">
    <property type="entry name" value="Peptide/Ni-bd"/>
</dbReference>
<evidence type="ECO:0000256" key="3">
    <source>
        <dbReference type="ARBA" id="ARBA00022729"/>
    </source>
</evidence>
<dbReference type="PROSITE" id="PS51257">
    <property type="entry name" value="PROKAR_LIPOPROTEIN"/>
    <property type="match status" value="1"/>
</dbReference>
<dbReference type="InterPro" id="IPR000914">
    <property type="entry name" value="SBP_5_dom"/>
</dbReference>
<evidence type="ECO:0000313" key="7">
    <source>
        <dbReference type="Proteomes" id="UP001596524"/>
    </source>
</evidence>
<evidence type="ECO:0000256" key="4">
    <source>
        <dbReference type="SAM" id="SignalP"/>
    </source>
</evidence>
<name>A0ABW2MXC8_9ACTN</name>
<dbReference type="PIRSF" id="PIRSF002741">
    <property type="entry name" value="MppA"/>
    <property type="match status" value="1"/>
</dbReference>
<evidence type="ECO:0000259" key="5">
    <source>
        <dbReference type="Pfam" id="PF00496"/>
    </source>
</evidence>
<dbReference type="Proteomes" id="UP001596524">
    <property type="component" value="Unassembled WGS sequence"/>
</dbReference>
<dbReference type="Gene3D" id="3.10.105.10">
    <property type="entry name" value="Dipeptide-binding Protein, Domain 3"/>
    <property type="match status" value="1"/>
</dbReference>
<keyword evidence="7" id="KW-1185">Reference proteome</keyword>
<comment type="similarity">
    <text evidence="1">Belongs to the bacterial solute-binding protein 5 family.</text>
</comment>
<evidence type="ECO:0000256" key="2">
    <source>
        <dbReference type="ARBA" id="ARBA00022448"/>
    </source>
</evidence>
<dbReference type="PANTHER" id="PTHR30290">
    <property type="entry name" value="PERIPLASMIC BINDING COMPONENT OF ABC TRANSPORTER"/>
    <property type="match status" value="1"/>
</dbReference>
<proteinExistence type="inferred from homology"/>
<dbReference type="RefSeq" id="WP_255889771.1">
    <property type="nucleotide sequence ID" value="NZ_JAFMZM010000002.1"/>
</dbReference>
<dbReference type="EMBL" id="JBHTCH010000004">
    <property type="protein sequence ID" value="MFC7359656.1"/>
    <property type="molecule type" value="Genomic_DNA"/>
</dbReference>
<feature type="domain" description="Solute-binding protein family 5" evidence="5">
    <location>
        <begin position="86"/>
        <end position="475"/>
    </location>
</feature>
<evidence type="ECO:0000313" key="6">
    <source>
        <dbReference type="EMBL" id="MFC7359656.1"/>
    </source>
</evidence>
<feature type="signal peptide" evidence="4">
    <location>
        <begin position="1"/>
        <end position="21"/>
    </location>
</feature>
<organism evidence="6 7">
    <name type="scientific">Nocardioides astragali</name>
    <dbReference type="NCBI Taxonomy" id="1776736"/>
    <lineage>
        <taxon>Bacteria</taxon>
        <taxon>Bacillati</taxon>
        <taxon>Actinomycetota</taxon>
        <taxon>Actinomycetes</taxon>
        <taxon>Propionibacteriales</taxon>
        <taxon>Nocardioidaceae</taxon>
        <taxon>Nocardioides</taxon>
    </lineage>
</organism>
<dbReference type="Gene3D" id="3.40.190.10">
    <property type="entry name" value="Periplasmic binding protein-like II"/>
    <property type="match status" value="1"/>
</dbReference>
<keyword evidence="2" id="KW-0813">Transport</keyword>
<dbReference type="Gene3D" id="3.90.76.10">
    <property type="entry name" value="Dipeptide-binding Protein, Domain 1"/>
    <property type="match status" value="1"/>
</dbReference>
<evidence type="ECO:0000256" key="1">
    <source>
        <dbReference type="ARBA" id="ARBA00005695"/>
    </source>
</evidence>
<sequence>MSPKRTVATWTTAVLAAAALAGCADSQRDDDGGGEGGGSEDAGTFIFGAAGAPEMFDPYYATDGETFRITRQMFEGLLGIEPGSAEVVPELATEWTPNDEGTEWTFTLRDDVTFHDGEPFDAEAVCYNFERMFDQNEAGRTAGEYWGYVMGAYADDPENSLYQSCEATDEFEAVVSISRPTSGFPTMLTLESLSMQSPKAMEDGDANGIAAEGEGFSFPEYADNPVGTGPFVFGAYDEANGEITLERNDDYWGEAAKTSELVFRVIPDESTRRQELEAGSINGYDLPNPVDWAGLEDEGNSVEVRDPFNILYLGLNPEANPQLKDLKVRQAIYHALNRDQLVQTQLPEGAAVATQFMPDTVSGYNTSLEPFPYDPDEAKRLLAEAGAEGMTLEFAYPTEVSRPYMPDPEKIYEALRTDLEAVGIKVKVATASWNGGYLDNVSGEPGKYDAYILGWTGDYDAAYNFIGTFFGNLKDNDFGTDVMPWGKQLADDLQAADAIVDDDERAAAFEEINAQIMEEYLPGLPISHSPPALVVGPGVDGVIPSPLTAEEFDTVTVGGE</sequence>
<dbReference type="SUPFAM" id="SSF53850">
    <property type="entry name" value="Periplasmic binding protein-like II"/>
    <property type="match status" value="1"/>
</dbReference>
<feature type="chain" id="PRO_5047422416" evidence="4">
    <location>
        <begin position="22"/>
        <end position="560"/>
    </location>
</feature>
<protein>
    <submittedName>
        <fullName evidence="6">ABC transporter substrate-binding protein</fullName>
    </submittedName>
</protein>
<gene>
    <name evidence="6" type="ORF">ACFQO6_05185</name>
</gene>
<dbReference type="InterPro" id="IPR039424">
    <property type="entry name" value="SBP_5"/>
</dbReference>
<keyword evidence="3 4" id="KW-0732">Signal</keyword>
<comment type="caution">
    <text evidence="6">The sequence shown here is derived from an EMBL/GenBank/DDBJ whole genome shotgun (WGS) entry which is preliminary data.</text>
</comment>
<accession>A0ABW2MXC8</accession>